<name>A0A6C0L8W8_9ZZZZ</name>
<dbReference type="EMBL" id="MN740445">
    <property type="protein sequence ID" value="QHU26847.1"/>
    <property type="molecule type" value="Genomic_DNA"/>
</dbReference>
<keyword evidence="1" id="KW-0472">Membrane</keyword>
<evidence type="ECO:0000256" key="1">
    <source>
        <dbReference type="SAM" id="Phobius"/>
    </source>
</evidence>
<organism evidence="2">
    <name type="scientific">viral metagenome</name>
    <dbReference type="NCBI Taxonomy" id="1070528"/>
    <lineage>
        <taxon>unclassified sequences</taxon>
        <taxon>metagenomes</taxon>
        <taxon>organismal metagenomes</taxon>
    </lineage>
</organism>
<accession>A0A6C0L8W8</accession>
<keyword evidence="1" id="KW-1133">Transmembrane helix</keyword>
<feature type="transmembrane region" description="Helical" evidence="1">
    <location>
        <begin position="7"/>
        <end position="25"/>
    </location>
</feature>
<feature type="transmembrane region" description="Helical" evidence="1">
    <location>
        <begin position="31"/>
        <end position="50"/>
    </location>
</feature>
<feature type="transmembrane region" description="Helical" evidence="1">
    <location>
        <begin position="120"/>
        <end position="138"/>
    </location>
</feature>
<keyword evidence="1" id="KW-0812">Transmembrane</keyword>
<proteinExistence type="predicted"/>
<feature type="transmembrane region" description="Helical" evidence="1">
    <location>
        <begin position="86"/>
        <end position="108"/>
    </location>
</feature>
<dbReference type="AlphaFoldDB" id="A0A6C0L8W8"/>
<evidence type="ECO:0000313" key="2">
    <source>
        <dbReference type="EMBL" id="QHU26847.1"/>
    </source>
</evidence>
<feature type="transmembrane region" description="Helical" evidence="1">
    <location>
        <begin position="62"/>
        <end position="80"/>
    </location>
</feature>
<reference evidence="2" key="1">
    <citation type="journal article" date="2020" name="Nature">
        <title>Giant virus diversity and host interactions through global metagenomics.</title>
        <authorList>
            <person name="Schulz F."/>
            <person name="Roux S."/>
            <person name="Paez-Espino D."/>
            <person name="Jungbluth S."/>
            <person name="Walsh D.A."/>
            <person name="Denef V.J."/>
            <person name="McMahon K.D."/>
            <person name="Konstantinidis K.T."/>
            <person name="Eloe-Fadrosh E.A."/>
            <person name="Kyrpides N.C."/>
            <person name="Woyke T."/>
        </authorList>
    </citation>
    <scope>NUCLEOTIDE SEQUENCE</scope>
    <source>
        <strain evidence="2">GVMAG-M-3300027759-42</strain>
    </source>
</reference>
<sequence>MNNHKILVFSSSFFIAPFLYLYLFVEQPEFYELLLSVLLLFNFALSVMFWHNPVKRSFVHRIDGFMAKLMVVLTFIYVAFIKEIEYFYKFIFFGVYLLFILMARLSNIFSRKEWRSRKHIFYHFLMHLCGIFGFFIAFI</sequence>
<protein>
    <submittedName>
        <fullName evidence="2">Uncharacterized protein</fullName>
    </submittedName>
</protein>